<name>A0ABW1AS93_9RHOO</name>
<evidence type="ECO:0000313" key="2">
    <source>
        <dbReference type="Proteomes" id="UP001595974"/>
    </source>
</evidence>
<comment type="caution">
    <text evidence="1">The sequence shown here is derived from an EMBL/GenBank/DDBJ whole genome shotgun (WGS) entry which is preliminary data.</text>
</comment>
<keyword evidence="2" id="KW-1185">Reference proteome</keyword>
<dbReference type="Gene3D" id="1.10.3210.10">
    <property type="entry name" value="Hypothetical protein af1432"/>
    <property type="match status" value="1"/>
</dbReference>
<dbReference type="PANTHER" id="PTHR21174:SF0">
    <property type="entry name" value="HD PHOSPHOHYDROLASE FAMILY PROTEIN-RELATED"/>
    <property type="match status" value="1"/>
</dbReference>
<dbReference type="InterPro" id="IPR009218">
    <property type="entry name" value="HD_phosphohydro"/>
</dbReference>
<sequence>MQFLQQSWQRAWVALGAQPDRALFEQVVDCYKESHRKYHTLQHLRECLEKLQPVLELAEHPGEVELALWFHDAVYELRREDNELQSALWAKRELAASGVPLEAGERVQALVLATRHSALPVSQDERLLVDIDLSILGAEPERFAEYERQVREEYGWVPRWLFRRKRLAVLREFIGRISIFSTEHFHDQLEDQARENLEHSITRLAG</sequence>
<dbReference type="RefSeq" id="WP_096450267.1">
    <property type="nucleotide sequence ID" value="NZ_JBHSOG010000049.1"/>
</dbReference>
<dbReference type="EMBL" id="JBHSOG010000049">
    <property type="protein sequence ID" value="MFC5770152.1"/>
    <property type="molecule type" value="Genomic_DNA"/>
</dbReference>
<accession>A0ABW1AS93</accession>
<keyword evidence="1" id="KW-0675">Receptor</keyword>
<dbReference type="SUPFAM" id="SSF109604">
    <property type="entry name" value="HD-domain/PDEase-like"/>
    <property type="match status" value="1"/>
</dbReference>
<protein>
    <submittedName>
        <fullName evidence="1">N-methyl-D-aspartate receptor NMDAR2C subunit</fullName>
    </submittedName>
</protein>
<gene>
    <name evidence="1" type="ORF">ACFPTN_12290</name>
</gene>
<dbReference type="PIRSF" id="PIRSF035170">
    <property type="entry name" value="HD_phosphohydro"/>
    <property type="match status" value="1"/>
</dbReference>
<dbReference type="Proteomes" id="UP001595974">
    <property type="component" value="Unassembled WGS sequence"/>
</dbReference>
<proteinExistence type="predicted"/>
<organism evidence="1 2">
    <name type="scientific">Thauera sinica</name>
    <dbReference type="NCBI Taxonomy" id="2665146"/>
    <lineage>
        <taxon>Bacteria</taxon>
        <taxon>Pseudomonadati</taxon>
        <taxon>Pseudomonadota</taxon>
        <taxon>Betaproteobacteria</taxon>
        <taxon>Rhodocyclales</taxon>
        <taxon>Zoogloeaceae</taxon>
        <taxon>Thauera</taxon>
    </lineage>
</organism>
<evidence type="ECO:0000313" key="1">
    <source>
        <dbReference type="EMBL" id="MFC5770152.1"/>
    </source>
</evidence>
<reference evidence="2" key="1">
    <citation type="journal article" date="2019" name="Int. J. Syst. Evol. Microbiol.">
        <title>The Global Catalogue of Microorganisms (GCM) 10K type strain sequencing project: providing services to taxonomists for standard genome sequencing and annotation.</title>
        <authorList>
            <consortium name="The Broad Institute Genomics Platform"/>
            <consortium name="The Broad Institute Genome Sequencing Center for Infectious Disease"/>
            <person name="Wu L."/>
            <person name="Ma J."/>
        </authorList>
    </citation>
    <scope>NUCLEOTIDE SEQUENCE [LARGE SCALE GENOMIC DNA]</scope>
    <source>
        <strain evidence="2">SHR3</strain>
    </source>
</reference>
<dbReference type="PANTHER" id="PTHR21174">
    <property type="match status" value="1"/>
</dbReference>